<keyword evidence="9 10" id="KW-0472">Membrane</keyword>
<name>A0A1I3DEZ3_9BURK</name>
<dbReference type="InterPro" id="IPR005628">
    <property type="entry name" value="GspK"/>
</dbReference>
<evidence type="ECO:0000256" key="1">
    <source>
        <dbReference type="ARBA" id="ARBA00004533"/>
    </source>
</evidence>
<feature type="domain" description="T2SS protein K first SAM-like" evidence="12">
    <location>
        <begin position="135"/>
        <end position="228"/>
    </location>
</feature>
<evidence type="ECO:0000256" key="8">
    <source>
        <dbReference type="ARBA" id="ARBA00022989"/>
    </source>
</evidence>
<sequence>MHEGTSRRTARRTTTRTVAARRERGIAIVAVLLIVALAAVLAASVMWRQQVATRDVENQRLAVETMWAERAAVEWARAVLRAQTITSNVTYNGQPWSAPATEVQLADFMPPAATAVNAELSRAKISGEVEDAQMKFNLMNLVSRIAPGKPWQVNSDGLLAYRRLLGVLSIDPALAKQTADYILSSLRESNSAGDWPLQLVSTVDLARVPGYDAHTIETLTPFVTILPDFTTVNANTAAAPVLMAAIPTLSDSQARRLVERRNTAYFVSTGDIAEALVPSQGSAALPDGSIVGVNSGYFIVHCRIHSARINVRIDTLIARYGIGNYSWTAVIWAHRLVD</sequence>
<evidence type="ECO:0000256" key="5">
    <source>
        <dbReference type="ARBA" id="ARBA00022519"/>
    </source>
</evidence>
<keyword evidence="7" id="KW-0653">Protein transport</keyword>
<reference evidence="13 14" key="1">
    <citation type="submission" date="2016-10" db="EMBL/GenBank/DDBJ databases">
        <authorList>
            <person name="de Groot N.N."/>
        </authorList>
    </citation>
    <scope>NUCLEOTIDE SEQUENCE [LARGE SCALE GENOMIC DNA]</scope>
    <source>
        <strain evidence="13 14">LMG 23650</strain>
    </source>
</reference>
<dbReference type="AlphaFoldDB" id="A0A1I3DEZ3"/>
<dbReference type="InterPro" id="IPR049031">
    <property type="entry name" value="T2SSK_SAM-like_1st"/>
</dbReference>
<dbReference type="NCBIfam" id="NF037980">
    <property type="entry name" value="T2SS_GspK"/>
    <property type="match status" value="1"/>
</dbReference>
<evidence type="ECO:0000313" key="13">
    <source>
        <dbReference type="EMBL" id="SFH85352.1"/>
    </source>
</evidence>
<keyword evidence="14" id="KW-1185">Reference proteome</keyword>
<protein>
    <recommendedName>
        <fullName evidence="10">Type II secretion system protein K</fullName>
    </recommendedName>
</protein>
<dbReference type="SUPFAM" id="SSF158544">
    <property type="entry name" value="GspK insert domain-like"/>
    <property type="match status" value="1"/>
</dbReference>
<dbReference type="Pfam" id="PF03934">
    <property type="entry name" value="T2SSK"/>
    <property type="match status" value="1"/>
</dbReference>
<proteinExistence type="inferred from homology"/>
<dbReference type="OrthoDB" id="5293133at2"/>
<keyword evidence="6" id="KW-0812">Transmembrane</keyword>
<comment type="subcellular location">
    <subcellularLocation>
        <location evidence="1 10">Cell inner membrane</location>
    </subcellularLocation>
</comment>
<evidence type="ECO:0000259" key="12">
    <source>
        <dbReference type="Pfam" id="PF21687"/>
    </source>
</evidence>
<feature type="domain" description="T2SS protein K second SAM-like" evidence="11">
    <location>
        <begin position="232"/>
        <end position="281"/>
    </location>
</feature>
<evidence type="ECO:0000256" key="10">
    <source>
        <dbReference type="PIRNR" id="PIRNR002786"/>
    </source>
</evidence>
<dbReference type="PANTHER" id="PTHR38831">
    <property type="entry name" value="TYPE II SECRETION SYSTEM PROTEIN K"/>
    <property type="match status" value="1"/>
</dbReference>
<evidence type="ECO:0000256" key="9">
    <source>
        <dbReference type="ARBA" id="ARBA00023136"/>
    </source>
</evidence>
<keyword evidence="8" id="KW-1133">Transmembrane helix</keyword>
<evidence type="ECO:0000256" key="4">
    <source>
        <dbReference type="ARBA" id="ARBA00022475"/>
    </source>
</evidence>
<keyword evidence="5 10" id="KW-0997">Cell inner membrane</keyword>
<dbReference type="Pfam" id="PF21687">
    <property type="entry name" value="T2SSK_1st"/>
    <property type="match status" value="1"/>
</dbReference>
<dbReference type="InterPro" id="IPR038072">
    <property type="entry name" value="GspK_central_sf"/>
</dbReference>
<dbReference type="Gene3D" id="1.10.40.60">
    <property type="entry name" value="EpsJ-like"/>
    <property type="match status" value="2"/>
</dbReference>
<dbReference type="PANTHER" id="PTHR38831:SF1">
    <property type="entry name" value="TYPE II SECRETION SYSTEM PROTEIN K-RELATED"/>
    <property type="match status" value="1"/>
</dbReference>
<dbReference type="GO" id="GO:0005886">
    <property type="term" value="C:plasma membrane"/>
    <property type="evidence" value="ECO:0007669"/>
    <property type="project" value="UniProtKB-SubCell"/>
</dbReference>
<dbReference type="GO" id="GO:0009306">
    <property type="term" value="P:protein secretion"/>
    <property type="evidence" value="ECO:0007669"/>
    <property type="project" value="InterPro"/>
</dbReference>
<accession>A0A1I3DEZ3</accession>
<evidence type="ECO:0000256" key="2">
    <source>
        <dbReference type="ARBA" id="ARBA00007246"/>
    </source>
</evidence>
<evidence type="ECO:0000313" key="14">
    <source>
        <dbReference type="Proteomes" id="UP000199548"/>
    </source>
</evidence>
<gene>
    <name evidence="13" type="ORF">SAMN05192543_101274</name>
</gene>
<dbReference type="RefSeq" id="WP_091006568.1">
    <property type="nucleotide sequence ID" value="NZ_CP041743.1"/>
</dbReference>
<dbReference type="Gene3D" id="3.30.1300.30">
    <property type="entry name" value="GSPII I/J protein-like"/>
    <property type="match status" value="1"/>
</dbReference>
<keyword evidence="3 10" id="KW-0813">Transport</keyword>
<evidence type="ECO:0000256" key="7">
    <source>
        <dbReference type="ARBA" id="ARBA00022927"/>
    </source>
</evidence>
<dbReference type="Proteomes" id="UP000199548">
    <property type="component" value="Unassembled WGS sequence"/>
</dbReference>
<dbReference type="STRING" id="420953.SAMN05192543_101274"/>
<dbReference type="PIRSF" id="PIRSF002786">
    <property type="entry name" value="XcpX"/>
    <property type="match status" value="1"/>
</dbReference>
<organism evidence="13 14">
    <name type="scientific">Paraburkholderia megapolitana</name>
    <dbReference type="NCBI Taxonomy" id="420953"/>
    <lineage>
        <taxon>Bacteria</taxon>
        <taxon>Pseudomonadati</taxon>
        <taxon>Pseudomonadota</taxon>
        <taxon>Betaproteobacteria</taxon>
        <taxon>Burkholderiales</taxon>
        <taxon>Burkholderiaceae</taxon>
        <taxon>Paraburkholderia</taxon>
    </lineage>
</organism>
<dbReference type="EMBL" id="FOQU01000001">
    <property type="protein sequence ID" value="SFH85352.1"/>
    <property type="molecule type" value="Genomic_DNA"/>
</dbReference>
<evidence type="ECO:0000259" key="11">
    <source>
        <dbReference type="Pfam" id="PF03934"/>
    </source>
</evidence>
<comment type="similarity">
    <text evidence="2 10">Belongs to the GSP K family.</text>
</comment>
<keyword evidence="4 10" id="KW-1003">Cell membrane</keyword>
<dbReference type="InterPro" id="IPR049179">
    <property type="entry name" value="T2SSK_SAM-like_2nd"/>
</dbReference>
<evidence type="ECO:0000256" key="6">
    <source>
        <dbReference type="ARBA" id="ARBA00022692"/>
    </source>
</evidence>
<evidence type="ECO:0000256" key="3">
    <source>
        <dbReference type="ARBA" id="ARBA00022448"/>
    </source>
</evidence>